<proteinExistence type="predicted"/>
<name>A0A1J4JNY5_9EUKA</name>
<dbReference type="OrthoDB" id="188741at2759"/>
<dbReference type="EMBL" id="MLAK01001028">
    <property type="protein sequence ID" value="OHS98980.1"/>
    <property type="molecule type" value="Genomic_DNA"/>
</dbReference>
<feature type="compositionally biased region" description="Basic and acidic residues" evidence="2">
    <location>
        <begin position="42"/>
        <end position="51"/>
    </location>
</feature>
<evidence type="ECO:0000313" key="4">
    <source>
        <dbReference type="Proteomes" id="UP000179807"/>
    </source>
</evidence>
<feature type="coiled-coil region" evidence="1">
    <location>
        <begin position="277"/>
        <end position="360"/>
    </location>
</feature>
<gene>
    <name evidence="3" type="ORF">TRFO_34624</name>
</gene>
<dbReference type="RefSeq" id="XP_068352117.1">
    <property type="nucleotide sequence ID" value="XM_068509765.1"/>
</dbReference>
<dbReference type="GO" id="GO:0005737">
    <property type="term" value="C:cytoplasm"/>
    <property type="evidence" value="ECO:0007669"/>
    <property type="project" value="TreeGrafter"/>
</dbReference>
<feature type="region of interest" description="Disordered" evidence="2">
    <location>
        <begin position="1"/>
        <end position="51"/>
    </location>
</feature>
<reference evidence="3" key="1">
    <citation type="submission" date="2016-10" db="EMBL/GenBank/DDBJ databases">
        <authorList>
            <person name="Benchimol M."/>
            <person name="Almeida L.G."/>
            <person name="Vasconcelos A.T."/>
            <person name="Perreira-Neves A."/>
            <person name="Rosa I.A."/>
            <person name="Tasca T."/>
            <person name="Bogo M.R."/>
            <person name="de Souza W."/>
        </authorList>
    </citation>
    <scope>NUCLEOTIDE SEQUENCE [LARGE SCALE GENOMIC DNA]</scope>
    <source>
        <strain evidence="3">K</strain>
    </source>
</reference>
<dbReference type="InterPro" id="IPR037386">
    <property type="entry name" value="CCDC40"/>
</dbReference>
<feature type="coiled-coil region" evidence="1">
    <location>
        <begin position="417"/>
        <end position="540"/>
    </location>
</feature>
<evidence type="ECO:0008006" key="5">
    <source>
        <dbReference type="Google" id="ProtNLM"/>
    </source>
</evidence>
<feature type="coiled-coil region" evidence="1">
    <location>
        <begin position="805"/>
        <end position="877"/>
    </location>
</feature>
<keyword evidence="1" id="KW-0175">Coiled coil</keyword>
<dbReference type="VEuPathDB" id="TrichDB:TRFO_34624"/>
<sequence>MSDNENTNQPPEGDEEEEDVGPLPFENEIEEDDEEMLEDEGNEHIPSDHPLFKKLNDDIKRQLNQQSDDLDVQIREKTALKSKLSNDREAVGVELYTIQQQLAKLHQRLTDANTAREIAEASRIEQEKCLKEEREILNQCQAELAQRTKEYEAQRTELDKLNQTVIILEQKNQEIINQKQVAQRETYKSEQSATETEVAKQEQDLYIDRLTNQIQDVTSQLGIIETQILAQRGETKTARDALLQATLEMEKINFERNHLIQDWNSALLSVKQRSITLQEIEKATAKQEEEIYAAQNEEDGLKKQIQKQQEVTEQNTLMLNKIQNRIQFLDGKIAESTAERQKLQNQLDDLYKMVHEKELVVANLLVQRNNYKKAFDQSIKGSNEISNQIHEIEDKIITHVTEQTNLKRDTVFAQHLVEQIREKVTEKDREIIKHENELVRLKIDKLNISAQTDKLKRGLDEIVEELKKKDAVISQYEAQIRKNNVDIEKRQSEVDKLNRQYDALKSEQNGEEYGPLERYIRQLQQKIQQSDEAAMESQQTWLKKQMELVAVEKACEEIEKNNNTTQAHISVLTRKRDRIRNQLQATEKEVERISVQIRDHQREMSKLGEQLSDSIDNRGVLAEGNINLEADILSNLAKLEEDAIKTESQIEELTAQRENLAEDLMETEKTIMMWEKKIQLAKEMREALDPNYGAQEIKTMKKEISRMELRLKQIKKQQLVIVQEMEFALNRRETIATTNQVKNRSNKGRVRTDIANTIKNLQTEIKRLTGEASRHDASMRENVEAQRELGTEIEQFAHMERETKVNRAEVEKQMHEEEKTKVSSQARLEKLQAKQRLFTQKSVKSAIKSPDAYEQTFENLKHQETQLQNLMEMLSTEFPHLSENIQFIKDRVLSD</sequence>
<accession>A0A1J4JNY5</accession>
<feature type="compositionally biased region" description="Acidic residues" evidence="2">
    <location>
        <begin position="27"/>
        <end position="41"/>
    </location>
</feature>
<organism evidence="3 4">
    <name type="scientific">Tritrichomonas foetus</name>
    <dbReference type="NCBI Taxonomy" id="1144522"/>
    <lineage>
        <taxon>Eukaryota</taxon>
        <taxon>Metamonada</taxon>
        <taxon>Parabasalia</taxon>
        <taxon>Tritrichomonadida</taxon>
        <taxon>Tritrichomonadidae</taxon>
        <taxon>Tritrichomonas</taxon>
    </lineage>
</organism>
<dbReference type="PANTHER" id="PTHR16275:SF8">
    <property type="entry name" value="COILED-COIL DOMAIN-CONTAINING PROTEIN 40"/>
    <property type="match status" value="1"/>
</dbReference>
<feature type="coiled-coil region" evidence="1">
    <location>
        <begin position="751"/>
        <end position="778"/>
    </location>
</feature>
<evidence type="ECO:0000256" key="2">
    <source>
        <dbReference type="SAM" id="MobiDB-lite"/>
    </source>
</evidence>
<dbReference type="Proteomes" id="UP000179807">
    <property type="component" value="Unassembled WGS sequence"/>
</dbReference>
<protein>
    <recommendedName>
        <fullName evidence="5">Coiled-coil domain-containing protein 40</fullName>
    </recommendedName>
</protein>
<feature type="coiled-coil region" evidence="1">
    <location>
        <begin position="636"/>
        <end position="717"/>
    </location>
</feature>
<comment type="caution">
    <text evidence="3">The sequence shown here is derived from an EMBL/GenBank/DDBJ whole genome shotgun (WGS) entry which is preliminary data.</text>
</comment>
<feature type="coiled-coil region" evidence="1">
    <location>
        <begin position="130"/>
        <end position="227"/>
    </location>
</feature>
<dbReference type="GO" id="GO:0035082">
    <property type="term" value="P:axoneme assembly"/>
    <property type="evidence" value="ECO:0007669"/>
    <property type="project" value="InterPro"/>
</dbReference>
<dbReference type="AlphaFoldDB" id="A0A1J4JNY5"/>
<dbReference type="PANTHER" id="PTHR16275">
    <property type="entry name" value="COILED-COIL DOMAIN-CONTAINING PROTEIN 40"/>
    <property type="match status" value="1"/>
</dbReference>
<evidence type="ECO:0000313" key="3">
    <source>
        <dbReference type="EMBL" id="OHS98980.1"/>
    </source>
</evidence>
<feature type="coiled-coil region" evidence="1">
    <location>
        <begin position="569"/>
        <end position="610"/>
    </location>
</feature>
<evidence type="ECO:0000256" key="1">
    <source>
        <dbReference type="SAM" id="Coils"/>
    </source>
</evidence>
<dbReference type="GeneID" id="94844469"/>
<keyword evidence="4" id="KW-1185">Reference proteome</keyword>